<dbReference type="OrthoDB" id="1436592at2759"/>
<organism evidence="1 2">
    <name type="scientific">Mucuna pruriens</name>
    <name type="common">Velvet bean</name>
    <name type="synonym">Dolichos pruriens</name>
    <dbReference type="NCBI Taxonomy" id="157652"/>
    <lineage>
        <taxon>Eukaryota</taxon>
        <taxon>Viridiplantae</taxon>
        <taxon>Streptophyta</taxon>
        <taxon>Embryophyta</taxon>
        <taxon>Tracheophyta</taxon>
        <taxon>Spermatophyta</taxon>
        <taxon>Magnoliopsida</taxon>
        <taxon>eudicotyledons</taxon>
        <taxon>Gunneridae</taxon>
        <taxon>Pentapetalae</taxon>
        <taxon>rosids</taxon>
        <taxon>fabids</taxon>
        <taxon>Fabales</taxon>
        <taxon>Fabaceae</taxon>
        <taxon>Papilionoideae</taxon>
        <taxon>50 kb inversion clade</taxon>
        <taxon>NPAAA clade</taxon>
        <taxon>indigoferoid/millettioid clade</taxon>
        <taxon>Phaseoleae</taxon>
        <taxon>Mucuna</taxon>
    </lineage>
</organism>
<name>A0A371F1Y4_MUCPR</name>
<protein>
    <submittedName>
        <fullName evidence="1">Uncharacterized protein</fullName>
    </submittedName>
</protein>
<dbReference type="AlphaFoldDB" id="A0A371F1Y4"/>
<accession>A0A371F1Y4</accession>
<sequence>MEVKMKLFWAFPSLDVYPIKGRLEIVLNTPLKFNIFCPFNLVSEQSKALPVLTTEARRLGCCRRRLPPPAAATARCHCLPLFAAVVLTDFQLISDEEYQEFLRFKSNNHAQSSASPSVSTTCISHSMGNQGPWIIDSGASDHIS</sequence>
<dbReference type="EMBL" id="QJKJ01010969">
    <property type="protein sequence ID" value="RDX72298.1"/>
    <property type="molecule type" value="Genomic_DNA"/>
</dbReference>
<evidence type="ECO:0000313" key="2">
    <source>
        <dbReference type="Proteomes" id="UP000257109"/>
    </source>
</evidence>
<reference evidence="1" key="1">
    <citation type="submission" date="2018-05" db="EMBL/GenBank/DDBJ databases">
        <title>Draft genome of Mucuna pruriens seed.</title>
        <authorList>
            <person name="Nnadi N.E."/>
            <person name="Vos R."/>
            <person name="Hasami M.H."/>
            <person name="Devisetty U.K."/>
            <person name="Aguiy J.C."/>
        </authorList>
    </citation>
    <scope>NUCLEOTIDE SEQUENCE [LARGE SCALE GENOMIC DNA]</scope>
    <source>
        <strain evidence="1">JCA_2017</strain>
    </source>
</reference>
<evidence type="ECO:0000313" key="1">
    <source>
        <dbReference type="EMBL" id="RDX72298.1"/>
    </source>
</evidence>
<feature type="non-terminal residue" evidence="1">
    <location>
        <position position="144"/>
    </location>
</feature>
<feature type="non-terminal residue" evidence="1">
    <location>
        <position position="1"/>
    </location>
</feature>
<proteinExistence type="predicted"/>
<keyword evidence="2" id="KW-1185">Reference proteome</keyword>
<dbReference type="Proteomes" id="UP000257109">
    <property type="component" value="Unassembled WGS sequence"/>
</dbReference>
<gene>
    <name evidence="1" type="ORF">CR513_48240</name>
</gene>
<comment type="caution">
    <text evidence="1">The sequence shown here is derived from an EMBL/GenBank/DDBJ whole genome shotgun (WGS) entry which is preliminary data.</text>
</comment>